<protein>
    <submittedName>
        <fullName evidence="2">Uncharacterized protein</fullName>
    </submittedName>
</protein>
<evidence type="ECO:0000256" key="1">
    <source>
        <dbReference type="SAM" id="Coils"/>
    </source>
</evidence>
<dbReference type="AlphaFoldDB" id="A0A2V2NGV2"/>
<dbReference type="EMBL" id="QGMZ01000015">
    <property type="protein sequence ID" value="PWR74841.1"/>
    <property type="molecule type" value="Genomic_DNA"/>
</dbReference>
<dbReference type="RefSeq" id="WP_109940604.1">
    <property type="nucleotide sequence ID" value="NZ_CP176366.1"/>
</dbReference>
<reference evidence="2 3" key="1">
    <citation type="submission" date="2018-05" db="EMBL/GenBank/DDBJ databases">
        <title>Draft genome of Methanospirillum stamsii Pt1.</title>
        <authorList>
            <person name="Dueholm M.S."/>
            <person name="Nielsen P.H."/>
            <person name="Bakmann L.F."/>
            <person name="Otzen D.E."/>
        </authorList>
    </citation>
    <scope>NUCLEOTIDE SEQUENCE [LARGE SCALE GENOMIC DNA]</scope>
    <source>
        <strain evidence="2 3">Pt1</strain>
    </source>
</reference>
<name>A0A2V2NGV2_9EURY</name>
<comment type="caution">
    <text evidence="2">The sequence shown here is derived from an EMBL/GenBank/DDBJ whole genome shotgun (WGS) entry which is preliminary data.</text>
</comment>
<proteinExistence type="predicted"/>
<gene>
    <name evidence="2" type="ORF">DLD82_08055</name>
</gene>
<sequence>MSQSALTGLFAECRAAVAENKAMKQPSIEIYEDLQHAFRLKIKIGEIEQDIKDRHQALDAELAGLYEEIKQLNDAKDRIIQEHVDAGTLEEAGYKVKSIIQKQNRKPDMDKIRRHEDDWNMLVALEVKKVKENYVPNQTALKAVFGKQYEAFLIPAQEVVTGYDVEPVAQPPEKAAEVEL</sequence>
<accession>A0A2V2NGV2</accession>
<dbReference type="Proteomes" id="UP000245934">
    <property type="component" value="Unassembled WGS sequence"/>
</dbReference>
<dbReference type="GeneID" id="97610545"/>
<organism evidence="2 3">
    <name type="scientific">Methanospirillum stamsii</name>
    <dbReference type="NCBI Taxonomy" id="1277351"/>
    <lineage>
        <taxon>Archaea</taxon>
        <taxon>Methanobacteriati</taxon>
        <taxon>Methanobacteriota</taxon>
        <taxon>Stenosarchaea group</taxon>
        <taxon>Methanomicrobia</taxon>
        <taxon>Methanomicrobiales</taxon>
        <taxon>Methanospirillaceae</taxon>
        <taxon>Methanospirillum</taxon>
    </lineage>
</organism>
<keyword evidence="3" id="KW-1185">Reference proteome</keyword>
<feature type="coiled-coil region" evidence="1">
    <location>
        <begin position="55"/>
        <end position="82"/>
    </location>
</feature>
<keyword evidence="1" id="KW-0175">Coiled coil</keyword>
<evidence type="ECO:0000313" key="2">
    <source>
        <dbReference type="EMBL" id="PWR74841.1"/>
    </source>
</evidence>
<evidence type="ECO:0000313" key="3">
    <source>
        <dbReference type="Proteomes" id="UP000245934"/>
    </source>
</evidence>